<gene>
    <name evidence="1" type="ORF">LCGC14_1962510</name>
</gene>
<reference evidence="1" key="1">
    <citation type="journal article" date="2015" name="Nature">
        <title>Complex archaea that bridge the gap between prokaryotes and eukaryotes.</title>
        <authorList>
            <person name="Spang A."/>
            <person name="Saw J.H."/>
            <person name="Jorgensen S.L."/>
            <person name="Zaremba-Niedzwiedzka K."/>
            <person name="Martijn J."/>
            <person name="Lind A.E."/>
            <person name="van Eijk R."/>
            <person name="Schleper C."/>
            <person name="Guy L."/>
            <person name="Ettema T.J."/>
        </authorList>
    </citation>
    <scope>NUCLEOTIDE SEQUENCE</scope>
</reference>
<comment type="caution">
    <text evidence="1">The sequence shown here is derived from an EMBL/GenBank/DDBJ whole genome shotgun (WGS) entry which is preliminary data.</text>
</comment>
<organism evidence="1">
    <name type="scientific">marine sediment metagenome</name>
    <dbReference type="NCBI Taxonomy" id="412755"/>
    <lineage>
        <taxon>unclassified sequences</taxon>
        <taxon>metagenomes</taxon>
        <taxon>ecological metagenomes</taxon>
    </lineage>
</organism>
<proteinExistence type="predicted"/>
<protein>
    <submittedName>
        <fullName evidence="1">Uncharacterized protein</fullName>
    </submittedName>
</protein>
<accession>A0A0F9G2H4</accession>
<sequence>MPPRDAADQAMISESGNWNVAAKFSEKKIMEAMNKCEYFKDVAEFGFQSLTEQLMNYNVSSDLIKKVAMERWISELIKITKNAKFAMKQKTSKGELEECNKKLKIIRDQILPGLYKINRSDVNKTKQIVLDGPKYRIVFESILDIEADINVPLNKNDLIFTHKDDFDPAAFKAKIKDRIVNRG</sequence>
<name>A0A0F9G2H4_9ZZZZ</name>
<evidence type="ECO:0000313" key="1">
    <source>
        <dbReference type="EMBL" id="KKL84661.1"/>
    </source>
</evidence>
<dbReference type="EMBL" id="LAZR01021641">
    <property type="protein sequence ID" value="KKL84661.1"/>
    <property type="molecule type" value="Genomic_DNA"/>
</dbReference>
<dbReference type="AlphaFoldDB" id="A0A0F9G2H4"/>